<dbReference type="Pfam" id="PF00126">
    <property type="entry name" value="HTH_1"/>
    <property type="match status" value="1"/>
</dbReference>
<dbReference type="SUPFAM" id="SSF46785">
    <property type="entry name" value="Winged helix' DNA-binding domain"/>
    <property type="match status" value="1"/>
</dbReference>
<reference evidence="7 8" key="2">
    <citation type="journal article" date="2006" name="Environ. Microbiol.">
        <title>Sequence analysis of three plasmids harboured in Rhodococcus erythropolis strain PR4.</title>
        <authorList>
            <person name="Sekine M."/>
            <person name="Tanikawa S."/>
            <person name="Omata S."/>
            <person name="Saito M."/>
            <person name="Fujisawa T."/>
            <person name="Tsukatani N."/>
            <person name="Tajima T."/>
            <person name="Sekigawa T."/>
            <person name="Kosugi H."/>
            <person name="Matsuo Y."/>
            <person name="Nishiko R."/>
            <person name="Imamura K."/>
            <person name="Ito M."/>
            <person name="Narita H."/>
            <person name="Tago S."/>
            <person name="Fujita N."/>
            <person name="Harayama S."/>
        </authorList>
    </citation>
    <scope>NUCLEOTIDE SEQUENCE [LARGE SCALE GENOMIC DNA]</scope>
    <source>
        <strain evidence="8">PR4 / NBRC 100887</strain>
    </source>
</reference>
<dbReference type="FunFam" id="1.10.10.10:FF:000001">
    <property type="entry name" value="LysR family transcriptional regulator"/>
    <property type="match status" value="1"/>
</dbReference>
<dbReference type="Gene3D" id="3.40.190.290">
    <property type="match status" value="1"/>
</dbReference>
<evidence type="ECO:0000256" key="3">
    <source>
        <dbReference type="ARBA" id="ARBA00023125"/>
    </source>
</evidence>
<evidence type="ECO:0000313" key="8">
    <source>
        <dbReference type="Proteomes" id="UP000002204"/>
    </source>
</evidence>
<feature type="domain" description="HTH lysR-type" evidence="6">
    <location>
        <begin position="1"/>
        <end position="57"/>
    </location>
</feature>
<dbReference type="Gene3D" id="1.10.10.10">
    <property type="entry name" value="Winged helix-like DNA-binding domain superfamily/Winged helix DNA-binding domain"/>
    <property type="match status" value="1"/>
</dbReference>
<dbReference type="SUPFAM" id="SSF53850">
    <property type="entry name" value="Periplasmic binding protein-like II"/>
    <property type="match status" value="1"/>
</dbReference>
<evidence type="ECO:0000256" key="4">
    <source>
        <dbReference type="ARBA" id="ARBA00023159"/>
    </source>
</evidence>
<dbReference type="PANTHER" id="PTHR30346">
    <property type="entry name" value="TRANSCRIPTIONAL DUAL REGULATOR HCAR-RELATED"/>
    <property type="match status" value="1"/>
</dbReference>
<accession>C0ZQH6</accession>
<dbReference type="GO" id="GO:0003700">
    <property type="term" value="F:DNA-binding transcription factor activity"/>
    <property type="evidence" value="ECO:0007669"/>
    <property type="project" value="InterPro"/>
</dbReference>
<dbReference type="InterPro" id="IPR036388">
    <property type="entry name" value="WH-like_DNA-bd_sf"/>
</dbReference>
<dbReference type="PANTHER" id="PTHR30346:SF0">
    <property type="entry name" value="HCA OPERON TRANSCRIPTIONAL ACTIVATOR HCAR"/>
    <property type="match status" value="1"/>
</dbReference>
<protein>
    <submittedName>
        <fullName evidence="7">Putative LysR family transcriptional regulator</fullName>
    </submittedName>
</protein>
<reference evidence="8" key="1">
    <citation type="submission" date="2005-03" db="EMBL/GenBank/DDBJ databases">
        <title>Comparison of the complete genome sequences of Rhodococcus erythropolis PR4 and Rhodococcus opacus B4.</title>
        <authorList>
            <person name="Takarada H."/>
            <person name="Sekine M."/>
            <person name="Hosoyama A."/>
            <person name="Yamada R."/>
            <person name="Fujisawa T."/>
            <person name="Omata S."/>
            <person name="Shimizu A."/>
            <person name="Tsukatani N."/>
            <person name="Tanikawa S."/>
            <person name="Fujita N."/>
            <person name="Harayama S."/>
        </authorList>
    </citation>
    <scope>NUCLEOTIDE SEQUENCE [LARGE SCALE GENOMIC DNA]</scope>
    <source>
        <strain evidence="8">PR4 / NBRC 100887</strain>
    </source>
</reference>
<evidence type="ECO:0000256" key="1">
    <source>
        <dbReference type="ARBA" id="ARBA00009437"/>
    </source>
</evidence>
<dbReference type="PRINTS" id="PR00039">
    <property type="entry name" value="HTHLYSR"/>
</dbReference>
<dbReference type="GO" id="GO:0003677">
    <property type="term" value="F:DNA binding"/>
    <property type="evidence" value="ECO:0007669"/>
    <property type="project" value="UniProtKB-KW"/>
</dbReference>
<dbReference type="Pfam" id="PF03466">
    <property type="entry name" value="LysR_substrate"/>
    <property type="match status" value="1"/>
</dbReference>
<keyword evidence="5" id="KW-0804">Transcription</keyword>
<dbReference type="PATRIC" id="fig|234621.6.peg.5595"/>
<name>C0ZQH6_RHOE4</name>
<gene>
    <name evidence="7" type="ordered locus">RER_50360</name>
</gene>
<dbReference type="Proteomes" id="UP000002204">
    <property type="component" value="Chromosome"/>
</dbReference>
<evidence type="ECO:0000256" key="2">
    <source>
        <dbReference type="ARBA" id="ARBA00023015"/>
    </source>
</evidence>
<dbReference type="CDD" id="cd05466">
    <property type="entry name" value="PBP2_LTTR_substrate"/>
    <property type="match status" value="1"/>
</dbReference>
<dbReference type="InterPro" id="IPR005119">
    <property type="entry name" value="LysR_subst-bd"/>
</dbReference>
<keyword evidence="2" id="KW-0805">Transcription regulation</keyword>
<dbReference type="eggNOG" id="COG0583">
    <property type="taxonomic scope" value="Bacteria"/>
</dbReference>
<evidence type="ECO:0000256" key="5">
    <source>
        <dbReference type="ARBA" id="ARBA00023163"/>
    </source>
</evidence>
<dbReference type="InterPro" id="IPR000847">
    <property type="entry name" value="LysR_HTH_N"/>
</dbReference>
<evidence type="ECO:0000313" key="7">
    <source>
        <dbReference type="EMBL" id="BAH35744.1"/>
    </source>
</evidence>
<keyword evidence="4" id="KW-0010">Activator</keyword>
<keyword evidence="3" id="KW-0238">DNA-binding</keyword>
<comment type="similarity">
    <text evidence="1">Belongs to the LysR transcriptional regulatory family.</text>
</comment>
<dbReference type="PROSITE" id="PS50931">
    <property type="entry name" value="HTH_LYSR"/>
    <property type="match status" value="1"/>
</dbReference>
<evidence type="ECO:0000259" key="6">
    <source>
        <dbReference type="PROSITE" id="PS50931"/>
    </source>
</evidence>
<organism evidence="7 8">
    <name type="scientific">Rhodococcus erythropolis (strain PR4 / NBRC 100887)</name>
    <dbReference type="NCBI Taxonomy" id="234621"/>
    <lineage>
        <taxon>Bacteria</taxon>
        <taxon>Bacillati</taxon>
        <taxon>Actinomycetota</taxon>
        <taxon>Actinomycetes</taxon>
        <taxon>Mycobacteriales</taxon>
        <taxon>Nocardiaceae</taxon>
        <taxon>Rhodococcus</taxon>
        <taxon>Rhodococcus erythropolis group</taxon>
    </lineage>
</organism>
<sequence>MDRRHITYFLAVVDAGSISEAARNLRLSQPSVSHTIHELETELDCKLFTRGRGMSLTTSGRALVGPCRAALRALDAARWAIDEVSELQSGELDIGAVANLTVDPLVKFVARYRAEHSGITVRMRNAHTGARGFEGLARGDIEVLLSEYPPAAAGYQAVPLGSRVSMVVLPPGTNFPDRPFRLDDMIGRQWIAGIFPGVSARHMLNMQLSGRGLPNVEAAIETVHRQQVVPLILAGAGASILAAAEAEDARARGAVIRPFDVDLPSGHAFYHRSDELSPAAKAFLGVVRDSLKESGTTKFEY</sequence>
<dbReference type="KEGG" id="rer:RER_50360"/>
<dbReference type="HOGENOM" id="CLU_039613_6_4_11"/>
<dbReference type="RefSeq" id="WP_020909105.1">
    <property type="nucleotide sequence ID" value="NC_012490.1"/>
</dbReference>
<dbReference type="GO" id="GO:0032993">
    <property type="term" value="C:protein-DNA complex"/>
    <property type="evidence" value="ECO:0007669"/>
    <property type="project" value="TreeGrafter"/>
</dbReference>
<dbReference type="InterPro" id="IPR036390">
    <property type="entry name" value="WH_DNA-bd_sf"/>
</dbReference>
<dbReference type="EMBL" id="AP008957">
    <property type="protein sequence ID" value="BAH35744.1"/>
    <property type="molecule type" value="Genomic_DNA"/>
</dbReference>
<proteinExistence type="inferred from homology"/>
<dbReference type="AlphaFoldDB" id="C0ZQH6"/>